<reference evidence="2 3" key="1">
    <citation type="journal article" date="2019" name="Front. Microbiol.">
        <title>Ammonia Oxidation by the Arctic Terrestrial Thaumarchaeote Candidatus Nitrosocosmicus arcticus Is Stimulated by Increasing Temperatures.</title>
        <authorList>
            <person name="Alves R.J.E."/>
            <person name="Kerou M."/>
            <person name="Zappe A."/>
            <person name="Bittner R."/>
            <person name="Abby S.S."/>
            <person name="Schmidt H.A."/>
            <person name="Pfeifer K."/>
            <person name="Schleper C."/>
        </authorList>
    </citation>
    <scope>NUCLEOTIDE SEQUENCE [LARGE SCALE GENOMIC DNA]</scope>
    <source>
        <strain evidence="2 3">Kfb</strain>
    </source>
</reference>
<dbReference type="AlphaFoldDB" id="A0A557SX84"/>
<dbReference type="EMBL" id="VOAH01000004">
    <property type="protein sequence ID" value="TVP41215.1"/>
    <property type="molecule type" value="Genomic_DNA"/>
</dbReference>
<dbReference type="InterPro" id="IPR011051">
    <property type="entry name" value="RmlC_Cupin_sf"/>
</dbReference>
<dbReference type="GO" id="GO:0009298">
    <property type="term" value="P:GDP-mannose biosynthetic process"/>
    <property type="evidence" value="ECO:0007669"/>
    <property type="project" value="TreeGrafter"/>
</dbReference>
<comment type="caution">
    <text evidence="2">The sequence shown here is derived from an EMBL/GenBank/DDBJ whole genome shotgun (WGS) entry which is preliminary data.</text>
</comment>
<dbReference type="GO" id="GO:0004476">
    <property type="term" value="F:mannose-6-phosphate isomerase activity"/>
    <property type="evidence" value="ECO:0007669"/>
    <property type="project" value="UniProtKB-EC"/>
</dbReference>
<evidence type="ECO:0000313" key="3">
    <source>
        <dbReference type="Proteomes" id="UP000315289"/>
    </source>
</evidence>
<keyword evidence="3" id="KW-1185">Reference proteome</keyword>
<keyword evidence="2" id="KW-0548">Nucleotidyltransferase</keyword>
<dbReference type="InterPro" id="IPR014710">
    <property type="entry name" value="RmlC-like_jellyroll"/>
</dbReference>
<dbReference type="EC" id="5.3.1.8" evidence="2"/>
<evidence type="ECO:0000313" key="2">
    <source>
        <dbReference type="EMBL" id="TVP41215.1"/>
    </source>
</evidence>
<keyword evidence="2" id="KW-0413">Isomerase</keyword>
<dbReference type="InterPro" id="IPR051161">
    <property type="entry name" value="Mannose-6P_isomerase_type2"/>
</dbReference>
<dbReference type="CDD" id="cd02213">
    <property type="entry name" value="cupin_PMI_typeII_C"/>
    <property type="match status" value="1"/>
</dbReference>
<dbReference type="Gene3D" id="2.60.120.10">
    <property type="entry name" value="Jelly Rolls"/>
    <property type="match status" value="1"/>
</dbReference>
<dbReference type="SUPFAM" id="SSF51182">
    <property type="entry name" value="RmlC-like cupins"/>
    <property type="match status" value="1"/>
</dbReference>
<proteinExistence type="predicted"/>
<dbReference type="GO" id="GO:0004475">
    <property type="term" value="F:mannose-1-phosphate guanylyltransferase (GTP) activity"/>
    <property type="evidence" value="ECO:0007669"/>
    <property type="project" value="TreeGrafter"/>
</dbReference>
<sequence length="114" mass="13571">MIEVYEENRPWGKFEKFVENEKCTVKLLHLNPHSQTSLQYHHKREEWWKVLKGSISVELDDKKSILHENDVIFINRGSKHRVKNLHSPATILEISMGEFDEADIVRIEDAYNRK</sequence>
<dbReference type="Proteomes" id="UP000315289">
    <property type="component" value="Unassembled WGS sequence"/>
</dbReference>
<dbReference type="RefSeq" id="WP_261377773.1">
    <property type="nucleotide sequence ID" value="NZ_ML675580.1"/>
</dbReference>
<dbReference type="InterPro" id="IPR001538">
    <property type="entry name" value="Man6P_isomerase-2_C"/>
</dbReference>
<dbReference type="PANTHER" id="PTHR46390">
    <property type="entry name" value="MANNOSE-1-PHOSPHATE GUANYLYLTRANSFERASE"/>
    <property type="match status" value="1"/>
</dbReference>
<dbReference type="PANTHER" id="PTHR46390:SF1">
    <property type="entry name" value="MANNOSE-1-PHOSPHATE GUANYLYLTRANSFERASE"/>
    <property type="match status" value="1"/>
</dbReference>
<accession>A0A557SX84</accession>
<dbReference type="GO" id="GO:0005976">
    <property type="term" value="P:polysaccharide metabolic process"/>
    <property type="evidence" value="ECO:0007669"/>
    <property type="project" value="InterPro"/>
</dbReference>
<organism evidence="2 3">
    <name type="scientific">Candidatus Nitrosocosmicus arcticus</name>
    <dbReference type="NCBI Taxonomy" id="2035267"/>
    <lineage>
        <taxon>Archaea</taxon>
        <taxon>Nitrososphaerota</taxon>
        <taxon>Nitrososphaeria</taxon>
        <taxon>Nitrososphaerales</taxon>
        <taxon>Nitrososphaeraceae</taxon>
        <taxon>Candidatus Nitrosocosmicus</taxon>
    </lineage>
</organism>
<protein>
    <submittedName>
        <fullName evidence="2">Mannose-1-phosphate guanylyltransferase fused to cupin domain</fullName>
        <ecNumber evidence="2">5.3.1.8</ecNumber>
    </submittedName>
</protein>
<feature type="domain" description="Mannose-6-phosphate isomerase type II C-terminal" evidence="1">
    <location>
        <begin position="8"/>
        <end position="109"/>
    </location>
</feature>
<gene>
    <name evidence="2" type="ORF">NARC_40178</name>
</gene>
<name>A0A557SX84_9ARCH</name>
<dbReference type="Pfam" id="PF01050">
    <property type="entry name" value="MannoseP_isomer"/>
    <property type="match status" value="1"/>
</dbReference>
<evidence type="ECO:0000259" key="1">
    <source>
        <dbReference type="Pfam" id="PF01050"/>
    </source>
</evidence>
<keyword evidence="2" id="KW-0808">Transferase</keyword>